<feature type="domain" description="Protein kinase" evidence="17">
    <location>
        <begin position="392"/>
        <end position="678"/>
    </location>
</feature>
<dbReference type="CDD" id="cd00054">
    <property type="entry name" value="EGF_CA"/>
    <property type="match status" value="1"/>
</dbReference>
<name>A0ABQ9KC50_HEVBR</name>
<keyword evidence="12" id="KW-0325">Glycoprotein</keyword>
<dbReference type="PROSITE" id="PS01187">
    <property type="entry name" value="EGF_CA"/>
    <property type="match status" value="1"/>
</dbReference>
<dbReference type="Pfam" id="PF08488">
    <property type="entry name" value="WAK"/>
    <property type="match status" value="1"/>
</dbReference>
<evidence type="ECO:0000256" key="11">
    <source>
        <dbReference type="ARBA" id="ARBA00023157"/>
    </source>
</evidence>
<sequence>MALSLISFTFTLLLTIQLAIARTPMVKPNCADHCGNISIPYPFGLGKDCYMDEWFEIECDTTSYPPTAFLRRINMELLGIDLRGGTANVRSPIITSNCPSRDEGLPVNLTGSSFFLSDSNIFIAIGCNTRALLTHNTPQLVGCDSTCLAQNDVDWKEMLLKFTTTYSDVYWIQKYCNGYNCCQAVIPSFLQVFNASFQATDGNYQRKDDCKLAFLADGSSWVSKEETHSPVQFRMQLTWRINSSIWKYDDFERANCTTSYISFYKAGFLCSCKNGYEGNPYLGCTDIDECKDPMYSSCQWITRCVNTPGSYKCVIDMIWIIIFGFFGGVLVLLVVVLGIRWLYKSIQKRNNIRRREKFFKRMLQQQTCSSQGNVENAKIFSLKELEKATDRFNVNRILGQGGQGTVYKGMLIDGRIVAVKKFRITEEAELEQFINEVVILSQINHRNVVKLLGCCLETGVPVLVYEFISNGTLFRYLHDPDEEFQLSWEMRLQIAIEISGALSYLHSAAGIPIFHRDVKSKNILLDEKYRAKVSDFGISRSMGLGQTHLTTNVQGTFGYLDPQYFHKSKFTEKSDVYSFGVVLVELLTGQEPVCSAMSQEIIGLASHFIHMMENNKFFDMLDPRIMEHCVKEEVMVVANLAKRCLNVQGKKRPSMKLVTMELEAIQFSRKDLNAAQIH</sequence>
<keyword evidence="8" id="KW-0067">ATP-binding</keyword>
<evidence type="ECO:0000256" key="7">
    <source>
        <dbReference type="ARBA" id="ARBA00022777"/>
    </source>
</evidence>
<dbReference type="PANTHER" id="PTHR27005:SF335">
    <property type="entry name" value="PROTEIN KINASE DOMAIN-CONTAINING PROTEIN"/>
    <property type="match status" value="1"/>
</dbReference>
<dbReference type="InterPro" id="IPR025287">
    <property type="entry name" value="WAK_GUB"/>
</dbReference>
<dbReference type="PANTHER" id="PTHR27005">
    <property type="entry name" value="WALL-ASSOCIATED RECEPTOR KINASE-LIKE 21"/>
    <property type="match status" value="1"/>
</dbReference>
<evidence type="ECO:0000256" key="4">
    <source>
        <dbReference type="ARBA" id="ARBA00022692"/>
    </source>
</evidence>
<evidence type="ECO:0000256" key="8">
    <source>
        <dbReference type="ARBA" id="ARBA00022840"/>
    </source>
</evidence>
<dbReference type="PROSITE" id="PS00108">
    <property type="entry name" value="PROTEIN_KINASE_ST"/>
    <property type="match status" value="1"/>
</dbReference>
<dbReference type="InterPro" id="IPR049883">
    <property type="entry name" value="NOTCH1_EGF-like"/>
</dbReference>
<keyword evidence="4 15" id="KW-0812">Transmembrane</keyword>
<dbReference type="InterPro" id="IPR001245">
    <property type="entry name" value="Ser-Thr/Tyr_kinase_cat_dom"/>
</dbReference>
<dbReference type="Gene3D" id="1.10.510.10">
    <property type="entry name" value="Transferase(Phosphotransferase) domain 1"/>
    <property type="match status" value="1"/>
</dbReference>
<evidence type="ECO:0000256" key="3">
    <source>
        <dbReference type="ARBA" id="ARBA00022679"/>
    </source>
</evidence>
<dbReference type="InterPro" id="IPR045274">
    <property type="entry name" value="WAK-like"/>
</dbReference>
<evidence type="ECO:0000256" key="10">
    <source>
        <dbReference type="ARBA" id="ARBA00023136"/>
    </source>
</evidence>
<feature type="transmembrane region" description="Helical" evidence="15">
    <location>
        <begin position="317"/>
        <end position="343"/>
    </location>
</feature>
<dbReference type="InterPro" id="IPR013695">
    <property type="entry name" value="WAK"/>
</dbReference>
<evidence type="ECO:0000256" key="5">
    <source>
        <dbReference type="ARBA" id="ARBA00022729"/>
    </source>
</evidence>
<evidence type="ECO:0000256" key="13">
    <source>
        <dbReference type="ARBA" id="ARBA00047558"/>
    </source>
</evidence>
<keyword evidence="7" id="KW-0418">Kinase</keyword>
<dbReference type="InterPro" id="IPR018097">
    <property type="entry name" value="EGF_Ca-bd_CS"/>
</dbReference>
<dbReference type="SMART" id="SM00220">
    <property type="entry name" value="S_TKc"/>
    <property type="match status" value="1"/>
</dbReference>
<gene>
    <name evidence="18" type="ORF">P3X46_033885</name>
</gene>
<protein>
    <recommendedName>
        <fullName evidence="17">Protein kinase domain-containing protein</fullName>
    </recommendedName>
</protein>
<feature type="signal peptide" evidence="16">
    <location>
        <begin position="1"/>
        <end position="21"/>
    </location>
</feature>
<proteinExistence type="predicted"/>
<dbReference type="InterPro" id="IPR011009">
    <property type="entry name" value="Kinase-like_dom_sf"/>
</dbReference>
<comment type="caution">
    <text evidence="18">The sequence shown here is derived from an EMBL/GenBank/DDBJ whole genome shotgun (WGS) entry which is preliminary data.</text>
</comment>
<dbReference type="Pfam" id="PF13947">
    <property type="entry name" value="GUB_WAK_bind"/>
    <property type="match status" value="1"/>
</dbReference>
<evidence type="ECO:0000313" key="18">
    <source>
        <dbReference type="EMBL" id="KAJ9129317.1"/>
    </source>
</evidence>
<evidence type="ECO:0000259" key="17">
    <source>
        <dbReference type="PROSITE" id="PS50011"/>
    </source>
</evidence>
<evidence type="ECO:0000313" key="19">
    <source>
        <dbReference type="Proteomes" id="UP001174677"/>
    </source>
</evidence>
<dbReference type="InterPro" id="IPR008271">
    <property type="entry name" value="Ser/Thr_kinase_AS"/>
</dbReference>
<keyword evidence="11" id="KW-1015">Disulfide bond</keyword>
<comment type="subcellular location">
    <subcellularLocation>
        <location evidence="1">Membrane</location>
        <topology evidence="1">Single-pass type I membrane protein</topology>
    </subcellularLocation>
</comment>
<comment type="catalytic activity">
    <reaction evidence="14">
        <text>L-threonyl-[protein] + ATP = O-phospho-L-threonyl-[protein] + ADP + H(+)</text>
        <dbReference type="Rhea" id="RHEA:46608"/>
        <dbReference type="Rhea" id="RHEA-COMP:11060"/>
        <dbReference type="Rhea" id="RHEA-COMP:11605"/>
        <dbReference type="ChEBI" id="CHEBI:15378"/>
        <dbReference type="ChEBI" id="CHEBI:30013"/>
        <dbReference type="ChEBI" id="CHEBI:30616"/>
        <dbReference type="ChEBI" id="CHEBI:61977"/>
        <dbReference type="ChEBI" id="CHEBI:456216"/>
    </reaction>
</comment>
<keyword evidence="10 15" id="KW-0472">Membrane</keyword>
<evidence type="ECO:0000256" key="9">
    <source>
        <dbReference type="ARBA" id="ARBA00022989"/>
    </source>
</evidence>
<dbReference type="Proteomes" id="UP001174677">
    <property type="component" value="Unassembled WGS sequence"/>
</dbReference>
<keyword evidence="9 15" id="KW-1133">Transmembrane helix</keyword>
<reference evidence="18 19" key="1">
    <citation type="journal article" date="2023" name="Plant Biotechnol. J.">
        <title>Chromosome-level wild Hevea brasiliensis genome provides new tools for genomic-assisted breeding and valuable loci to elevate rubber yield.</title>
        <authorList>
            <person name="Cheng H."/>
            <person name="Song X."/>
            <person name="Hu Y."/>
            <person name="Wu T."/>
            <person name="Yang Q."/>
            <person name="An Z."/>
            <person name="Feng S."/>
            <person name="Deng Z."/>
            <person name="Wu W."/>
            <person name="Zeng X."/>
            <person name="Tu M."/>
            <person name="Wang X."/>
            <person name="Huang H."/>
        </authorList>
    </citation>
    <scope>NUCLEOTIDE SEQUENCE [LARGE SCALE GENOMIC DNA]</scope>
    <source>
        <strain evidence="18">MT/VB/25A 57/8</strain>
    </source>
</reference>
<keyword evidence="5 16" id="KW-0732">Signal</keyword>
<dbReference type="Gene3D" id="3.30.200.20">
    <property type="entry name" value="Phosphorylase Kinase, domain 1"/>
    <property type="match status" value="1"/>
</dbReference>
<evidence type="ECO:0000256" key="6">
    <source>
        <dbReference type="ARBA" id="ARBA00022741"/>
    </source>
</evidence>
<keyword evidence="6" id="KW-0547">Nucleotide-binding</keyword>
<keyword evidence="3" id="KW-0808">Transferase</keyword>
<dbReference type="Pfam" id="PF07645">
    <property type="entry name" value="EGF_CA"/>
    <property type="match status" value="1"/>
</dbReference>
<feature type="chain" id="PRO_5046261301" description="Protein kinase domain-containing protein" evidence="16">
    <location>
        <begin position="22"/>
        <end position="678"/>
    </location>
</feature>
<evidence type="ECO:0000256" key="16">
    <source>
        <dbReference type="SAM" id="SignalP"/>
    </source>
</evidence>
<keyword evidence="2" id="KW-0723">Serine/threonine-protein kinase</keyword>
<accession>A0ABQ9KC50</accession>
<dbReference type="InterPro" id="IPR000719">
    <property type="entry name" value="Prot_kinase_dom"/>
</dbReference>
<dbReference type="Pfam" id="PF07714">
    <property type="entry name" value="PK_Tyr_Ser-Thr"/>
    <property type="match status" value="1"/>
</dbReference>
<evidence type="ECO:0000256" key="12">
    <source>
        <dbReference type="ARBA" id="ARBA00023180"/>
    </source>
</evidence>
<evidence type="ECO:0000256" key="1">
    <source>
        <dbReference type="ARBA" id="ARBA00004479"/>
    </source>
</evidence>
<dbReference type="EMBL" id="JARPOI010000168">
    <property type="protein sequence ID" value="KAJ9129317.1"/>
    <property type="molecule type" value="Genomic_DNA"/>
</dbReference>
<dbReference type="SUPFAM" id="SSF56112">
    <property type="entry name" value="Protein kinase-like (PK-like)"/>
    <property type="match status" value="1"/>
</dbReference>
<organism evidence="18 19">
    <name type="scientific">Hevea brasiliensis</name>
    <name type="common">Para rubber tree</name>
    <name type="synonym">Siphonia brasiliensis</name>
    <dbReference type="NCBI Taxonomy" id="3981"/>
    <lineage>
        <taxon>Eukaryota</taxon>
        <taxon>Viridiplantae</taxon>
        <taxon>Streptophyta</taxon>
        <taxon>Embryophyta</taxon>
        <taxon>Tracheophyta</taxon>
        <taxon>Spermatophyta</taxon>
        <taxon>Magnoliopsida</taxon>
        <taxon>eudicotyledons</taxon>
        <taxon>Gunneridae</taxon>
        <taxon>Pentapetalae</taxon>
        <taxon>rosids</taxon>
        <taxon>fabids</taxon>
        <taxon>Malpighiales</taxon>
        <taxon>Euphorbiaceae</taxon>
        <taxon>Crotonoideae</taxon>
        <taxon>Micrandreae</taxon>
        <taxon>Hevea</taxon>
    </lineage>
</organism>
<keyword evidence="19" id="KW-1185">Reference proteome</keyword>
<evidence type="ECO:0000256" key="15">
    <source>
        <dbReference type="SAM" id="Phobius"/>
    </source>
</evidence>
<comment type="catalytic activity">
    <reaction evidence="13">
        <text>L-seryl-[protein] + ATP = O-phospho-L-seryl-[protein] + ADP + H(+)</text>
        <dbReference type="Rhea" id="RHEA:17989"/>
        <dbReference type="Rhea" id="RHEA-COMP:9863"/>
        <dbReference type="Rhea" id="RHEA-COMP:11604"/>
        <dbReference type="ChEBI" id="CHEBI:15378"/>
        <dbReference type="ChEBI" id="CHEBI:29999"/>
        <dbReference type="ChEBI" id="CHEBI:30616"/>
        <dbReference type="ChEBI" id="CHEBI:83421"/>
        <dbReference type="ChEBI" id="CHEBI:456216"/>
    </reaction>
</comment>
<dbReference type="Gene3D" id="2.10.25.10">
    <property type="entry name" value="Laminin"/>
    <property type="match status" value="2"/>
</dbReference>
<evidence type="ECO:0000256" key="2">
    <source>
        <dbReference type="ARBA" id="ARBA00022527"/>
    </source>
</evidence>
<dbReference type="PROSITE" id="PS50011">
    <property type="entry name" value="PROTEIN_KINASE_DOM"/>
    <property type="match status" value="1"/>
</dbReference>
<evidence type="ECO:0000256" key="14">
    <source>
        <dbReference type="ARBA" id="ARBA00047951"/>
    </source>
</evidence>